<protein>
    <submittedName>
        <fullName evidence="1">Uncharacterized protein</fullName>
    </submittedName>
</protein>
<name>A0ACC0BHU5_CATRO</name>
<evidence type="ECO:0000313" key="2">
    <source>
        <dbReference type="Proteomes" id="UP001060085"/>
    </source>
</evidence>
<dbReference type="Proteomes" id="UP001060085">
    <property type="component" value="Linkage Group LG03"/>
</dbReference>
<proteinExistence type="predicted"/>
<dbReference type="EMBL" id="CM044703">
    <property type="protein sequence ID" value="KAI5672216.1"/>
    <property type="molecule type" value="Genomic_DNA"/>
</dbReference>
<keyword evidence="2" id="KW-1185">Reference proteome</keyword>
<sequence>MEEGASDEGNMNVVLETKVIDNCELMFPSWYVRMKKRRTSSKKEKELMGVKAMLSGNETTTNWSYEGSFRKKEIGKVALIGRCEGIGTRISESKVEKVRLARDLEEKEEELMSLNKIYKVFKVSLGSSCKAKFETILATNSEDDRIPRQDEGMGLEGRENIPNTPSLTIGDDRYVEVASVHSKACSRITDPVVNIPGGEHLLGQVVSEIVGPPVLKDNGRFINMLKMNLGLWGGAVEVDLHEVSYEIDIIKGRFVETMGDAYALQEAVELFCWIFPNVYLHSLYLDKYVYLKTRAILREDY</sequence>
<accession>A0ACC0BHU5</accession>
<gene>
    <name evidence="1" type="ORF">M9H77_12580</name>
</gene>
<reference evidence="2" key="1">
    <citation type="journal article" date="2023" name="Nat. Plants">
        <title>Single-cell RNA sequencing provides a high-resolution roadmap for understanding the multicellular compartmentation of specialized metabolism.</title>
        <authorList>
            <person name="Sun S."/>
            <person name="Shen X."/>
            <person name="Li Y."/>
            <person name="Li Y."/>
            <person name="Wang S."/>
            <person name="Li R."/>
            <person name="Zhang H."/>
            <person name="Shen G."/>
            <person name="Guo B."/>
            <person name="Wei J."/>
            <person name="Xu J."/>
            <person name="St-Pierre B."/>
            <person name="Chen S."/>
            <person name="Sun C."/>
        </authorList>
    </citation>
    <scope>NUCLEOTIDE SEQUENCE [LARGE SCALE GENOMIC DNA]</scope>
</reference>
<comment type="caution">
    <text evidence="1">The sequence shown here is derived from an EMBL/GenBank/DDBJ whole genome shotgun (WGS) entry which is preliminary data.</text>
</comment>
<evidence type="ECO:0000313" key="1">
    <source>
        <dbReference type="EMBL" id="KAI5672216.1"/>
    </source>
</evidence>
<organism evidence="1 2">
    <name type="scientific">Catharanthus roseus</name>
    <name type="common">Madagascar periwinkle</name>
    <name type="synonym">Vinca rosea</name>
    <dbReference type="NCBI Taxonomy" id="4058"/>
    <lineage>
        <taxon>Eukaryota</taxon>
        <taxon>Viridiplantae</taxon>
        <taxon>Streptophyta</taxon>
        <taxon>Embryophyta</taxon>
        <taxon>Tracheophyta</taxon>
        <taxon>Spermatophyta</taxon>
        <taxon>Magnoliopsida</taxon>
        <taxon>eudicotyledons</taxon>
        <taxon>Gunneridae</taxon>
        <taxon>Pentapetalae</taxon>
        <taxon>asterids</taxon>
        <taxon>lamiids</taxon>
        <taxon>Gentianales</taxon>
        <taxon>Apocynaceae</taxon>
        <taxon>Rauvolfioideae</taxon>
        <taxon>Vinceae</taxon>
        <taxon>Catharanthinae</taxon>
        <taxon>Catharanthus</taxon>
    </lineage>
</organism>